<reference evidence="1" key="1">
    <citation type="submission" date="2020-04" db="EMBL/GenBank/DDBJ databases">
        <authorList>
            <person name="Alioto T."/>
            <person name="Alioto T."/>
            <person name="Gomez Garrido J."/>
        </authorList>
    </citation>
    <scope>NUCLEOTIDE SEQUENCE</scope>
    <source>
        <strain evidence="1">A484AB</strain>
    </source>
</reference>
<sequence>MKDAVSNILEQFNNRFGKYPKFAQFDQGTEFYNKEVKSLLNKHNIEFFSTYSDKKAAVVERFNRTLKALMWKYFYSASTYKWLDVLQDLTDNYNSSVNRSIKTTPDSVNESNWTEVWKTLFSHNLGKPSEPKFAVGESVRISKYKSVFTKGYEANFTEELFTVTEVYHGHPNTYTIKDSDGEPIIGRFYEQELYSAEGREPDFRIEKVLRRRTVKGKKMALIKCIMEDYEDYDDIELEETEKSYPQYDDLNYDDLTTAFSRLDTKVKGEAMYGDDPIVITNLKSELDYVRNLMERRAIEETTFTEGNDGTVNISGPSGSTTVQGVNFVEDPNNVLPDVLDAFNESFDADWDEIEARLEKLNKISTANKKRDFENQVERV</sequence>
<name>A0A7D9DJI6_PARCT</name>
<comment type="caution">
    <text evidence="1">The sequence shown here is derived from an EMBL/GenBank/DDBJ whole genome shotgun (WGS) entry which is preliminary data.</text>
</comment>
<dbReference type="PANTHER" id="PTHR46585">
    <property type="entry name" value="INTEGRASE CORE DOMAIN CONTAINING PROTEIN"/>
    <property type="match status" value="1"/>
</dbReference>
<dbReference type="Proteomes" id="UP001152795">
    <property type="component" value="Unassembled WGS sequence"/>
</dbReference>
<proteinExistence type="predicted"/>
<dbReference type="AlphaFoldDB" id="A0A7D9DJI6"/>
<dbReference type="InterPro" id="IPR001584">
    <property type="entry name" value="Integrase_cat-core"/>
</dbReference>
<organism evidence="1 2">
    <name type="scientific">Paramuricea clavata</name>
    <name type="common">Red gorgonian</name>
    <name type="synonym">Violescent sea-whip</name>
    <dbReference type="NCBI Taxonomy" id="317549"/>
    <lineage>
        <taxon>Eukaryota</taxon>
        <taxon>Metazoa</taxon>
        <taxon>Cnidaria</taxon>
        <taxon>Anthozoa</taxon>
        <taxon>Octocorallia</taxon>
        <taxon>Malacalcyonacea</taxon>
        <taxon>Plexauridae</taxon>
        <taxon>Paramuricea</taxon>
    </lineage>
</organism>
<dbReference type="InterPro" id="IPR036397">
    <property type="entry name" value="RNaseH_sf"/>
</dbReference>
<dbReference type="GO" id="GO:0015074">
    <property type="term" value="P:DNA integration"/>
    <property type="evidence" value="ECO:0007669"/>
    <property type="project" value="InterPro"/>
</dbReference>
<dbReference type="GO" id="GO:0003676">
    <property type="term" value="F:nucleic acid binding"/>
    <property type="evidence" value="ECO:0007669"/>
    <property type="project" value="InterPro"/>
</dbReference>
<dbReference type="OrthoDB" id="2344127at2759"/>
<evidence type="ECO:0000313" key="2">
    <source>
        <dbReference type="Proteomes" id="UP001152795"/>
    </source>
</evidence>
<dbReference type="PANTHER" id="PTHR46585:SF1">
    <property type="entry name" value="CHROMO DOMAIN-CONTAINING PROTEIN"/>
    <property type="match status" value="1"/>
</dbReference>
<accession>A0A7D9DJI6</accession>
<dbReference type="PROSITE" id="PS50994">
    <property type="entry name" value="INTEGRASE"/>
    <property type="match status" value="1"/>
</dbReference>
<dbReference type="Gene3D" id="3.30.420.10">
    <property type="entry name" value="Ribonuclease H-like superfamily/Ribonuclease H"/>
    <property type="match status" value="1"/>
</dbReference>
<protein>
    <submittedName>
        <fullName evidence="1">Integrase core domain-containing</fullName>
    </submittedName>
</protein>
<evidence type="ECO:0000313" key="1">
    <source>
        <dbReference type="EMBL" id="CAB3987384.1"/>
    </source>
</evidence>
<gene>
    <name evidence="1" type="ORF">PACLA_8A045825</name>
</gene>
<dbReference type="InterPro" id="IPR012337">
    <property type="entry name" value="RNaseH-like_sf"/>
</dbReference>
<dbReference type="EMBL" id="CACRXK020001164">
    <property type="protein sequence ID" value="CAB3987384.1"/>
    <property type="molecule type" value="Genomic_DNA"/>
</dbReference>
<keyword evidence="2" id="KW-1185">Reference proteome</keyword>
<dbReference type="SUPFAM" id="SSF53098">
    <property type="entry name" value="Ribonuclease H-like"/>
    <property type="match status" value="1"/>
</dbReference>